<evidence type="ECO:0000256" key="1">
    <source>
        <dbReference type="SAM" id="MobiDB-lite"/>
    </source>
</evidence>
<keyword evidence="2" id="KW-0472">Membrane</keyword>
<organism evidence="3 4">
    <name type="scientific">Spizellomyces punctatus (strain DAOM BR117)</name>
    <dbReference type="NCBI Taxonomy" id="645134"/>
    <lineage>
        <taxon>Eukaryota</taxon>
        <taxon>Fungi</taxon>
        <taxon>Fungi incertae sedis</taxon>
        <taxon>Chytridiomycota</taxon>
        <taxon>Chytridiomycota incertae sedis</taxon>
        <taxon>Chytridiomycetes</taxon>
        <taxon>Spizellomycetales</taxon>
        <taxon>Spizellomycetaceae</taxon>
        <taxon>Spizellomyces</taxon>
    </lineage>
</organism>
<dbReference type="STRING" id="645134.A0A0L0H6E4"/>
<dbReference type="RefSeq" id="XP_016604521.1">
    <property type="nucleotide sequence ID" value="XM_016756224.1"/>
</dbReference>
<dbReference type="InParanoid" id="A0A0L0H6E4"/>
<dbReference type="GeneID" id="27691249"/>
<dbReference type="OrthoDB" id="5540378at2759"/>
<keyword evidence="2" id="KW-1133">Transmembrane helix</keyword>
<dbReference type="GO" id="GO:0000329">
    <property type="term" value="C:fungal-type vacuole membrane"/>
    <property type="evidence" value="ECO:0007669"/>
    <property type="project" value="InterPro"/>
</dbReference>
<dbReference type="VEuPathDB" id="FungiDB:SPPG_08071"/>
<dbReference type="OMA" id="FELINVH"/>
<dbReference type="EMBL" id="KQ257468">
    <property type="protein sequence ID" value="KNC96481.1"/>
    <property type="molecule type" value="Genomic_DNA"/>
</dbReference>
<keyword evidence="4" id="KW-1185">Reference proteome</keyword>
<evidence type="ECO:0000256" key="2">
    <source>
        <dbReference type="SAM" id="Phobius"/>
    </source>
</evidence>
<dbReference type="Proteomes" id="UP000053201">
    <property type="component" value="Unassembled WGS sequence"/>
</dbReference>
<dbReference type="eggNOG" id="ENOG502QSCY">
    <property type="taxonomic scope" value="Eukaryota"/>
</dbReference>
<dbReference type="PANTHER" id="PTHR35895">
    <property type="entry name" value="CHROMOSOME 16, WHOLE GENOME SHOTGUN SEQUENCE"/>
    <property type="match status" value="1"/>
</dbReference>
<feature type="compositionally biased region" description="Low complexity" evidence="1">
    <location>
        <begin position="70"/>
        <end position="81"/>
    </location>
</feature>
<dbReference type="InterPro" id="IPR046368">
    <property type="entry name" value="Tag1"/>
</dbReference>
<keyword evidence="2" id="KW-0812">Transmembrane</keyword>
<evidence type="ECO:0000313" key="4">
    <source>
        <dbReference type="Proteomes" id="UP000053201"/>
    </source>
</evidence>
<evidence type="ECO:0000313" key="3">
    <source>
        <dbReference type="EMBL" id="KNC96481.1"/>
    </source>
</evidence>
<feature type="transmembrane region" description="Helical" evidence="2">
    <location>
        <begin position="156"/>
        <end position="180"/>
    </location>
</feature>
<accession>A0A0L0H6E4</accession>
<name>A0A0L0H6E4_SPIPD</name>
<reference evidence="3 4" key="1">
    <citation type="submission" date="2009-08" db="EMBL/GenBank/DDBJ databases">
        <title>The Genome Sequence of Spizellomyces punctatus strain DAOM BR117.</title>
        <authorList>
            <consortium name="The Broad Institute Genome Sequencing Platform"/>
            <person name="Russ C."/>
            <person name="Cuomo C."/>
            <person name="Shea T."/>
            <person name="Young S.K."/>
            <person name="Zeng Q."/>
            <person name="Koehrsen M."/>
            <person name="Haas B."/>
            <person name="Borodovsky M."/>
            <person name="Guigo R."/>
            <person name="Alvarado L."/>
            <person name="Berlin A."/>
            <person name="Bochicchio J."/>
            <person name="Borenstein D."/>
            <person name="Chapman S."/>
            <person name="Chen Z."/>
            <person name="Engels R."/>
            <person name="Freedman E."/>
            <person name="Gellesch M."/>
            <person name="Goldberg J."/>
            <person name="Griggs A."/>
            <person name="Gujja S."/>
            <person name="Heiman D."/>
            <person name="Hepburn T."/>
            <person name="Howarth C."/>
            <person name="Jen D."/>
            <person name="Larson L."/>
            <person name="Lewis B."/>
            <person name="Mehta T."/>
            <person name="Park D."/>
            <person name="Pearson M."/>
            <person name="Roberts A."/>
            <person name="Saif S."/>
            <person name="Shenoy N."/>
            <person name="Sisk P."/>
            <person name="Stolte C."/>
            <person name="Sykes S."/>
            <person name="Thomson T."/>
            <person name="Walk T."/>
            <person name="White J."/>
            <person name="Yandava C."/>
            <person name="Burger G."/>
            <person name="Gray M.W."/>
            <person name="Holland P.W.H."/>
            <person name="King N."/>
            <person name="Lang F.B.F."/>
            <person name="Roger A.J."/>
            <person name="Ruiz-Trillo I."/>
            <person name="Lander E."/>
            <person name="Nusbaum C."/>
        </authorList>
    </citation>
    <scope>NUCLEOTIDE SEQUENCE [LARGE SCALE GENOMIC DNA]</scope>
    <source>
        <strain evidence="3 4">DAOM BR117</strain>
    </source>
</reference>
<proteinExistence type="predicted"/>
<protein>
    <submittedName>
        <fullName evidence="3">Uncharacterized protein</fullName>
    </submittedName>
</protein>
<sequence length="3296" mass="349061">MLPRHVPAGSGQSDRGDDQTIIEDAQHDLTPTLSLSSIYDRCYTQAVYKPIATENNVGKHHVGDYEAVYPDSSESSLSTPFLSPPRRKETSDAYDPDDMLCTVADEAWSDRTPKISWFQRVRSWYKPVYDYKTPGLSYDERRRPRYCGGRLKRWQFILLHALIIGLFMAIVVAPLTYFVIIPAIIQSKINGIDMNSLGISRIDVVSWSANGLRFGFAAILPSQLFLPIRVTLAPMSAVVGEKKNFKDGWAEAKLPEFSIKINEEIKLDFEGDLLIRDSVALAGLIEAFSNDKLQGMPIRAKFGATIKFWGITWYKNLPLHKDLNVPDIGPTVAGLYKALPQAVRARNLNQAIRSRFAAKDLWTFEDPSLPDMAIQSVNISMSDTGLGLNVGVVFENPTIIQVGVPTLSVGLSVLDRTIAVVTLQGVNMYRGVTEMKLEADVRFVEAEAETTGKVIGALVGWLLGAEDPEGMRPSVKGPVAMEGVQFVGDVTKPLSLLLPVNATLEALNFGNLKGLLSVSGIERLLSSSKFSASVGSTDITAPISLSLPRLIPLPPIDFTYITSLNVHRALDVTVNPIRIVTGPEDMKISTTVVVVPVNTDAAAAGLAAAINPILQAKPQISSISILGLTFTAPLAATNNTSNNTTTRTGFKWSDTLLKPTTIPVPLPVLCIPCIVTQLTRNGTQLPLSIHALDVNQLLDAPGFGAKGQVGIAYPTALAKLEMNVGYVGVGVQMGSAAVPVVGVDLPTGLRFSPINGNGETAVDLDARLVIGRNDKIVGVVQGFVDAFMADTPASDGATIVTITDILFGAAPTNRFVTFSKIALSIDTQQFKEIASTFVNSALGQVLKKDLIVLNDLGLNVISAGQVDIGIKALVRNPVMIGLNIGSIVVDAALDDGHLSGVWVSPIVLGKGTSPIDLAASATPATGGNGMANKVAVLVGDLIAEQISSVVLGISGFKMIPPGMVAGNGTGGAIIDQFSGLKFRIPPPLLHRLNPLRSDASINLSEILGVDPQLNGFGLALSSASVRTLPQASLAVGAGAQLTNPMPVSAKVPYAEITMEFGGLDFVVVSVSNISVVAKGTGSMTPSLSMRFVHSEGIQDKVAEFVSTFINGRIMDGVGIKTIYFGTGPNERNDLLSAVKLDVSSFTKNIRTENIVNGIVGMVLGKDFHFPLSVNDLFGAVKQIVEGTVRVETQANKIIAANLDGMRMAFPFTIDADIGLVGVGIGIDGNGLMDVNIPTGVKIVTSRINGLGALVRFADGEGTQNSVADLGRWMFEGNEKGVSIVAAGLRLGVSDSDRISSFDKVTISIPIQSIIRSESDLSPLLNLFAPSITRVNLATMPGNAMSLAAGVAIQSPIQLAAKLGWVGADVNLDSHPVVDVGLPNLAIDASNGSSTLAVATSLLFKDTDGTRRAVAKLVNGIANGGVENVIGIKGLVLGASEADSIKSFQKLSIPFRVASLLSQFGMTVPVDYAQVQRFLTLGLLSMAIDITSGKKMDVGVGANISIVPFPTTINIGSVGVEVDVNGAGLMGVGLSEGIHIGRANTEIKATVTFRESDRTEREVARLVDGFLNGPKVGSTIGIGQLVIGNSFAKEDRITILDQVHLPLDVDKVCQGLGIAVPMDITQLLGSTSTSLGTLHIKTEPRQTLSITASTNFTLPFSFPVDLKVGYVSAGANVGDKRDQMHPLADFSIPNGMVIKGNGFGADLRASLKFKDQEATREVIAGMVQGLFDKGMDGWVGVEGIKVGGSENDVIRAFSKVRVNLSLARLLSQLNIATPLNLPSLASQLNATLSDLTVATAPASSLDVSTKLGFTLPLPFSITFQADYFYARATVGNAPLAVLQMPGLSLGTADHGRNTLNVATRLKFLETEQGMTEVARIVDNVLQRDKADSSVGVDGVMFGSSDDPDNWIRFLSKAKINLPADSLLQSFGVTLPLSLTSLPSRLNVTMDNPVQLKTLPKRQMAVNTVASFAMPFAIDLSIGFVSVRANVNGKGLVNVALPGLTVKKDEGRSRITVDTVVTFEDGSDIQVELANVVAEIVEAKLKSRVGVDHLVFGVSEQDTIKSFSKANLALPVSAFVNATEPINLGTVTASYLESMLLSNNSSESTGLTIKHASLSALPSDKLNAKAQAHVPLPLPFKVELDIGYAGVRWIGVDKTKVLGVDVRGIQLKDENVEIDALMGFEDSGDSRSVLKHVTDGNGDGSFPGTLGIAGLVFGATDGDIIQAFSKIELPIPINPVGQVLSKYVNQLIDNLLSGVPSTGAIQHAPSKGFQIHFSKNASLTISHASVEFQPASIITADVTGSLQFPVDIAADLPFLAVAIGLDDVSFLDTSVNGVKINGQGENGLQLGAKLKVFDSDPVQDKVAAIATAFFDNQSNLPGRLRITGIKLGVASIDSIETFSEMVFSLSLDRVLGPFIKGSKNQTLDIGEYVNGIKLNKVGVRAVEGRALIVDAGVGFNSLFPITIKGLGYVAVDLGVDEVDLMTVGLPGIMLVDGANSMDLRVNVGFRSSDSVQTKVASFFQNIYTVGWGNTKELLALAGLKVGYSENDYIRAFSKARFGLPSATVLSPGNVDWVLSLVGMNRSDFTAANLLPRIDIRGAHISFDDQDRLQVVGKALLKGFSIDASIAFPHVSTQLGLSGLVFADLEMKNLVIRQQGGNGLLTEFTMTMAFPNGGTGGIQQAVADIASDMQKPNGTIRGVGQATKFGFGVSRDDMIDALGKCVGELSMQSIGRPAASLFHDLLVSVVLDLVDLAPVSESALEANVIAHMTPIIPDIMASIPFLFIDVRVDSNVFVMAEATDIRLDPSGKVLVKANAGFALQNRAAAQTLATIGGDAIFRRPKPISTKVAFSGIRFGRSKETAIRIAETAIIDFDVATFLKGVADYISSPATEMVLTDIITQITPEGADVKATGKPLGPLMPFRARPGASAVAVVTYDKTDIVQVYFNKIGIEPGKPIELDIKVHFLLPNVVESLQDIIPRLLTWRNIAERATLGKLALTMGDPRSPSVSFNMFDQVAIQAPELYMYQPLVVRPKLVNPLTQGLGLDVFVGMPNPGPFHLNLGVVGAKITNGGGEFGRASTPDGIVLKNVNEGGNDPNRNQFRLAVRLELPKNPLLIWGALLDILTGKFTDFNLEFFAETIGGQRVPWLTACLDGVPLYLKGNLLRIIVGLLTHMKIQLGPLTIPPPPIFNQAAQNLLGSLPQQVLITDFDAPLGFLPANSTLPAANQTIPANITSSVSSSLSAPTVSTTVILQPTSSAPNRAASAPAPARSVSASASFVASATAARPPPVPSLVVT</sequence>
<dbReference type="PANTHER" id="PTHR35895:SF1">
    <property type="entry name" value="LIPID-BINDING SERUM GLYCOPROTEIN C-TERMINAL DOMAIN-CONTAINING PROTEIN"/>
    <property type="match status" value="1"/>
</dbReference>
<feature type="region of interest" description="Disordered" evidence="1">
    <location>
        <begin position="70"/>
        <end position="94"/>
    </location>
</feature>
<gene>
    <name evidence="3" type="ORF">SPPG_08071</name>
</gene>